<evidence type="ECO:0000256" key="4">
    <source>
        <dbReference type="ARBA" id="ARBA00022794"/>
    </source>
</evidence>
<dbReference type="Bgee" id="ENSMODG00000011549">
    <property type="expression patterns" value="Expressed in spermatocyte and 21 other cell types or tissues"/>
</dbReference>
<dbReference type="Ensembl" id="ENSMODT00000014715.4">
    <property type="protein sequence ID" value="ENSMODP00000014449.4"/>
    <property type="gene ID" value="ENSMODG00000011549.4"/>
</dbReference>
<evidence type="ECO:0000256" key="3">
    <source>
        <dbReference type="ARBA" id="ARBA00022729"/>
    </source>
</evidence>
<dbReference type="Pfam" id="PF07773">
    <property type="entry name" value="TCTN_DUF1619"/>
    <property type="match status" value="2"/>
</dbReference>
<dbReference type="GO" id="GO:0036038">
    <property type="term" value="C:MKS complex"/>
    <property type="evidence" value="ECO:0000318"/>
    <property type="project" value="GO_Central"/>
</dbReference>
<comment type="similarity">
    <text evidence="1">Belongs to the tectonic family.</text>
</comment>
<dbReference type="FunCoup" id="F6QWQ3">
    <property type="interactions" value="370"/>
</dbReference>
<dbReference type="OMA" id="AGDVKIC"/>
<evidence type="ECO:0000256" key="1">
    <source>
        <dbReference type="ARBA" id="ARBA00007633"/>
    </source>
</evidence>
<dbReference type="InParanoid" id="F6QWQ3"/>
<dbReference type="PANTHER" id="PTHR14611:SF1">
    <property type="entry name" value="TECTONIC-1"/>
    <property type="match status" value="1"/>
</dbReference>
<dbReference type="InterPro" id="IPR011677">
    <property type="entry name" value="TCTN1-3_dom"/>
</dbReference>
<reference evidence="8 9" key="1">
    <citation type="journal article" date="2007" name="Nature">
        <title>Genome of the marsupial Monodelphis domestica reveals innovation in non-coding sequences.</title>
        <authorList>
            <person name="Mikkelsen T.S."/>
            <person name="Wakefield M.J."/>
            <person name="Aken B."/>
            <person name="Amemiya C.T."/>
            <person name="Chang J.L."/>
            <person name="Duke S."/>
            <person name="Garber M."/>
            <person name="Gentles A.J."/>
            <person name="Goodstadt L."/>
            <person name="Heger A."/>
            <person name="Jurka J."/>
            <person name="Kamal M."/>
            <person name="Mauceli E."/>
            <person name="Searle S.M."/>
            <person name="Sharpe T."/>
            <person name="Baker M.L."/>
            <person name="Batzer M.A."/>
            <person name="Benos P.V."/>
            <person name="Belov K."/>
            <person name="Clamp M."/>
            <person name="Cook A."/>
            <person name="Cuff J."/>
            <person name="Das R."/>
            <person name="Davidow L."/>
            <person name="Deakin J.E."/>
            <person name="Fazzari M.J."/>
            <person name="Glass J.L."/>
            <person name="Grabherr M."/>
            <person name="Greally J.M."/>
            <person name="Gu W."/>
            <person name="Hore T.A."/>
            <person name="Huttley G.A."/>
            <person name="Kleber M."/>
            <person name="Jirtle R.L."/>
            <person name="Koina E."/>
            <person name="Lee J.T."/>
            <person name="Mahony S."/>
            <person name="Marra M.A."/>
            <person name="Miller R.D."/>
            <person name="Nicholls R.D."/>
            <person name="Oda M."/>
            <person name="Papenfuss A.T."/>
            <person name="Parra Z.E."/>
            <person name="Pollock D.D."/>
            <person name="Ray D.A."/>
            <person name="Schein J.E."/>
            <person name="Speed T.P."/>
            <person name="Thompson K."/>
            <person name="VandeBerg J.L."/>
            <person name="Wade C.M."/>
            <person name="Walker J.A."/>
            <person name="Waters P.D."/>
            <person name="Webber C."/>
            <person name="Weidman J.R."/>
            <person name="Xie X."/>
            <person name="Zody M.C."/>
            <person name="Baldwin J."/>
            <person name="Abdouelleil A."/>
            <person name="Abdulkadir J."/>
            <person name="Abebe A."/>
            <person name="Abera B."/>
            <person name="Abreu J."/>
            <person name="Acer S.C."/>
            <person name="Aftuck L."/>
            <person name="Alexander A."/>
            <person name="An P."/>
            <person name="Anderson E."/>
            <person name="Anderson S."/>
            <person name="Arachi H."/>
            <person name="Azer M."/>
            <person name="Bachantsang P."/>
            <person name="Barry A."/>
            <person name="Bayul T."/>
            <person name="Berlin A."/>
            <person name="Bessette D."/>
            <person name="Bloom T."/>
            <person name="Bloom T."/>
            <person name="Boguslavskiy L."/>
            <person name="Bonnet C."/>
            <person name="Boukhgalter B."/>
            <person name="Bourzgui I."/>
            <person name="Brown A."/>
            <person name="Cahill P."/>
            <person name="Channer S."/>
            <person name="Cheshatsang Y."/>
            <person name="Chuda L."/>
            <person name="Citroen M."/>
            <person name="Collymore A."/>
            <person name="Cooke P."/>
            <person name="Costello M."/>
            <person name="D'Aco K."/>
            <person name="Daza R."/>
            <person name="De Haan G."/>
            <person name="DeGray S."/>
            <person name="DeMaso C."/>
            <person name="Dhargay N."/>
            <person name="Dooley K."/>
            <person name="Dooley E."/>
            <person name="Doricent M."/>
            <person name="Dorje P."/>
            <person name="Dorjee K."/>
            <person name="Dupes A."/>
            <person name="Elong R."/>
            <person name="Falk J."/>
            <person name="Farina A."/>
            <person name="Faro S."/>
            <person name="Ferguson D."/>
            <person name="Fisher S."/>
            <person name="Foley C.D."/>
            <person name="Franke A."/>
            <person name="Friedrich D."/>
            <person name="Gadbois L."/>
            <person name="Gearin G."/>
            <person name="Gearin C.R."/>
            <person name="Giannoukos G."/>
            <person name="Goode T."/>
            <person name="Graham J."/>
            <person name="Grandbois E."/>
            <person name="Grewal S."/>
            <person name="Gyaltsen K."/>
            <person name="Hafez N."/>
            <person name="Hagos B."/>
            <person name="Hall J."/>
            <person name="Henson C."/>
            <person name="Hollinger A."/>
            <person name="Honan T."/>
            <person name="Huard M.D."/>
            <person name="Hughes L."/>
            <person name="Hurhula B."/>
            <person name="Husby M.E."/>
            <person name="Kamat A."/>
            <person name="Kanga B."/>
            <person name="Kashin S."/>
            <person name="Khazanovich D."/>
            <person name="Kisner P."/>
            <person name="Lance K."/>
            <person name="Lara M."/>
            <person name="Lee W."/>
            <person name="Lennon N."/>
            <person name="Letendre F."/>
            <person name="LeVine R."/>
            <person name="Lipovsky A."/>
            <person name="Liu X."/>
            <person name="Liu J."/>
            <person name="Liu S."/>
            <person name="Lokyitsang T."/>
            <person name="Lokyitsang Y."/>
            <person name="Lubonja R."/>
            <person name="Lui A."/>
            <person name="MacDonald P."/>
            <person name="Magnisalis V."/>
            <person name="Maru K."/>
            <person name="Matthews C."/>
            <person name="McCusker W."/>
            <person name="McDonough S."/>
            <person name="Mehta T."/>
            <person name="Meldrim J."/>
            <person name="Meneus L."/>
            <person name="Mihai O."/>
            <person name="Mihalev A."/>
            <person name="Mihova T."/>
            <person name="Mittelman R."/>
            <person name="Mlenga V."/>
            <person name="Montmayeur A."/>
            <person name="Mulrain L."/>
            <person name="Navidi A."/>
            <person name="Naylor J."/>
            <person name="Negash T."/>
            <person name="Nguyen T."/>
            <person name="Nguyen N."/>
            <person name="Nicol R."/>
            <person name="Norbu C."/>
            <person name="Norbu N."/>
            <person name="Novod N."/>
            <person name="O'Neill B."/>
            <person name="Osman S."/>
            <person name="Markiewicz E."/>
            <person name="Oyono O.L."/>
            <person name="Patti C."/>
            <person name="Phunkhang P."/>
            <person name="Pierre F."/>
            <person name="Priest M."/>
            <person name="Raghuraman S."/>
            <person name="Rege F."/>
            <person name="Reyes R."/>
            <person name="Rise C."/>
            <person name="Rogov P."/>
            <person name="Ross K."/>
            <person name="Ryan E."/>
            <person name="Settipalli S."/>
            <person name="Shea T."/>
            <person name="Sherpa N."/>
            <person name="Shi L."/>
            <person name="Shih D."/>
            <person name="Sparrow T."/>
            <person name="Spaulding J."/>
            <person name="Stalker J."/>
            <person name="Stange-Thomann N."/>
            <person name="Stavropoulos S."/>
            <person name="Stone C."/>
            <person name="Strader C."/>
            <person name="Tesfaye S."/>
            <person name="Thomson T."/>
            <person name="Thoulutsang Y."/>
            <person name="Thoulutsang D."/>
            <person name="Topham K."/>
            <person name="Topping I."/>
            <person name="Tsamla T."/>
            <person name="Vassiliev H."/>
            <person name="Vo A."/>
            <person name="Wangchuk T."/>
            <person name="Wangdi T."/>
            <person name="Weiand M."/>
            <person name="Wilkinson J."/>
            <person name="Wilson A."/>
            <person name="Yadav S."/>
            <person name="Young G."/>
            <person name="Yu Q."/>
            <person name="Zembek L."/>
            <person name="Zhong D."/>
            <person name="Zimmer A."/>
            <person name="Zwirko Z."/>
            <person name="Jaffe D.B."/>
            <person name="Alvarez P."/>
            <person name="Brockman W."/>
            <person name="Butler J."/>
            <person name="Chin C."/>
            <person name="Gnerre S."/>
            <person name="MacCallum I."/>
            <person name="Graves J.A."/>
            <person name="Ponting C.P."/>
            <person name="Breen M."/>
            <person name="Samollow P.B."/>
            <person name="Lander E.S."/>
            <person name="Lindblad-Toh K."/>
        </authorList>
    </citation>
    <scope>NUCLEOTIDE SEQUENCE [LARGE SCALE GENOMIC DNA]</scope>
</reference>
<dbReference type="GeneTree" id="ENSGT00570000079101"/>
<protein>
    <submittedName>
        <fullName evidence="8">Uncharacterized protein</fullName>
    </submittedName>
</protein>
<dbReference type="GO" id="GO:1904491">
    <property type="term" value="P:protein localization to ciliary transition zone"/>
    <property type="evidence" value="ECO:0000318"/>
    <property type="project" value="GO_Central"/>
</dbReference>
<keyword evidence="4" id="KW-0970">Cilium biogenesis/degradation</keyword>
<feature type="domain" description="Tectonic-1-3 N-terminal" evidence="7">
    <location>
        <begin position="1"/>
        <end position="86"/>
    </location>
</feature>
<feature type="domain" description="Tectonic-1-3" evidence="6">
    <location>
        <begin position="309"/>
        <end position="425"/>
    </location>
</feature>
<keyword evidence="5" id="KW-0325">Glycoprotein</keyword>
<keyword evidence="9" id="KW-1185">Reference proteome</keyword>
<feature type="domain" description="Tectonic-1-3" evidence="6">
    <location>
        <begin position="112"/>
        <end position="274"/>
    </location>
</feature>
<sequence>NCCCDPDCSPTDFSVFSKCSVPVVNENNQFCIQKVAVYSINFTAYPPQRVFKVIEQSNPSFFCINILNYKLAFSFITPKFPNENNFDKFMKISANFASNKESDIFHPSILGTKYKYGVPLQTSDSFLKLPSPSVSIECVDNNPIGFLRDQTVECSRIITLEQCSKIKALNMDHYTQPKILAVSSINIIVQSIFMRSLNKTLSQLALSDLPLEPTFTKVGGREVCTNVVLKVGAKYSIIYTAAGEITGANLHLHLGVVSSTMLPIQQQFQVSFIQENAKPFLHLSGNPGYIAGLPLLAGFYKEYPFCLTTNTKCQQLVEKMTHLLKGQNFPEFVFPFGNSLAQNSGEWVPVQFTTEILKKKVKIDLCVIPVALDIKVSWTKFGSLVNPQAKIISVTAKMTSSSIPQSYSRNKVVTHVTTVVRFVDVSAPAKAGYRAQPTIDARLPSNFFFPFV</sequence>
<evidence type="ECO:0000313" key="8">
    <source>
        <dbReference type="Ensembl" id="ENSMODP00000014449.4"/>
    </source>
</evidence>
<reference evidence="8" key="2">
    <citation type="submission" date="2025-08" db="UniProtKB">
        <authorList>
            <consortium name="Ensembl"/>
        </authorList>
    </citation>
    <scope>IDENTIFICATION</scope>
</reference>
<dbReference type="eggNOG" id="ENOG502QUK6">
    <property type="taxonomic scope" value="Eukaryota"/>
</dbReference>
<dbReference type="Pfam" id="PF25752">
    <property type="entry name" value="DUF1619_N"/>
    <property type="match status" value="1"/>
</dbReference>
<name>F6QWQ3_MONDO</name>
<accession>F6QWQ3</accession>
<dbReference type="Proteomes" id="UP000002280">
    <property type="component" value="Chromosome 3"/>
</dbReference>
<dbReference type="PANTHER" id="PTHR14611">
    <property type="entry name" value="TECTONIC FAMILY MEMBER"/>
    <property type="match status" value="1"/>
</dbReference>
<evidence type="ECO:0000256" key="5">
    <source>
        <dbReference type="ARBA" id="ARBA00023180"/>
    </source>
</evidence>
<organism evidence="8 9">
    <name type="scientific">Monodelphis domestica</name>
    <name type="common">Gray short-tailed opossum</name>
    <dbReference type="NCBI Taxonomy" id="13616"/>
    <lineage>
        <taxon>Eukaryota</taxon>
        <taxon>Metazoa</taxon>
        <taxon>Chordata</taxon>
        <taxon>Craniata</taxon>
        <taxon>Vertebrata</taxon>
        <taxon>Euteleostomi</taxon>
        <taxon>Mammalia</taxon>
        <taxon>Metatheria</taxon>
        <taxon>Didelphimorphia</taxon>
        <taxon>Didelphidae</taxon>
        <taxon>Monodelphis</taxon>
    </lineage>
</organism>
<proteinExistence type="inferred from homology"/>
<dbReference type="HOGENOM" id="CLU_016974_1_0_1"/>
<evidence type="ECO:0000259" key="6">
    <source>
        <dbReference type="Pfam" id="PF07773"/>
    </source>
</evidence>
<evidence type="ECO:0000256" key="2">
    <source>
        <dbReference type="ARBA" id="ARBA00011495"/>
    </source>
</evidence>
<dbReference type="STRING" id="13616.ENSMODP00000014449"/>
<dbReference type="AlphaFoldDB" id="F6QWQ3"/>
<dbReference type="GO" id="GO:0060271">
    <property type="term" value="P:cilium assembly"/>
    <property type="evidence" value="ECO:0000318"/>
    <property type="project" value="GO_Central"/>
</dbReference>
<reference evidence="8" key="3">
    <citation type="submission" date="2025-09" db="UniProtKB">
        <authorList>
            <consortium name="Ensembl"/>
        </authorList>
    </citation>
    <scope>IDENTIFICATION</scope>
</reference>
<dbReference type="InterPro" id="IPR057724">
    <property type="entry name" value="TCTN1-3_N"/>
</dbReference>
<dbReference type="InterPro" id="IPR040354">
    <property type="entry name" value="TCTN1-3"/>
</dbReference>
<keyword evidence="3" id="KW-0732">Signal</keyword>
<evidence type="ECO:0000313" key="9">
    <source>
        <dbReference type="Proteomes" id="UP000002280"/>
    </source>
</evidence>
<comment type="subunit">
    <text evidence="2">Part of the tectonic-like complex (also named B9 complex).</text>
</comment>
<evidence type="ECO:0000259" key="7">
    <source>
        <dbReference type="Pfam" id="PF25752"/>
    </source>
</evidence>